<sequence length="317" mass="34220">MLQIYCILLFLPVLPALPVLPNPDPAPIQPFHPSSPPSTIPAFPEQSDLSGCPLDLPDDLFPALDHACGRSKNRHLVKARCCPALATWLYSAYSATALGRAGRLPATSYDMPVLPDDSETCVENLEKALRGRGIELLRPNDTCDAVYCYCGIRLHVPTCTDAFVVTGEGRLVGDSRVRALERECGARSGLGGCTRCLRSLHQLNNNASGATNGSESDRKKKMHDRDCELMGLTWLLAKNRTAYAPTVSAVLRTIMLGGNGGSQEPRSCSVGRDGLPLAVDSAELDYPSSSTTVGFPIYLYLILVSLYCICISLLSHL</sequence>
<keyword evidence="1" id="KW-1133">Transmembrane helix</keyword>
<evidence type="ECO:0000256" key="1">
    <source>
        <dbReference type="SAM" id="Phobius"/>
    </source>
</evidence>
<gene>
    <name evidence="4" type="ORF">CKAN_01448400</name>
</gene>
<keyword evidence="1" id="KW-0472">Membrane</keyword>
<feature type="transmembrane region" description="Helical" evidence="1">
    <location>
        <begin position="297"/>
        <end position="315"/>
    </location>
</feature>
<evidence type="ECO:0000256" key="2">
    <source>
        <dbReference type="SAM" id="SignalP"/>
    </source>
</evidence>
<comment type="caution">
    <text evidence="4">The sequence shown here is derived from an EMBL/GenBank/DDBJ whole genome shotgun (WGS) entry which is preliminary data.</text>
</comment>
<dbReference type="InterPro" id="IPR043891">
    <property type="entry name" value="SPARK"/>
</dbReference>
<keyword evidence="2" id="KW-0732">Signal</keyword>
<dbReference type="EMBL" id="QPKB01000005">
    <property type="protein sequence ID" value="RWR85613.1"/>
    <property type="molecule type" value="Genomic_DNA"/>
</dbReference>
<evidence type="ECO:0000259" key="3">
    <source>
        <dbReference type="Pfam" id="PF19160"/>
    </source>
</evidence>
<organism evidence="4 5">
    <name type="scientific">Cinnamomum micranthum f. kanehirae</name>
    <dbReference type="NCBI Taxonomy" id="337451"/>
    <lineage>
        <taxon>Eukaryota</taxon>
        <taxon>Viridiplantae</taxon>
        <taxon>Streptophyta</taxon>
        <taxon>Embryophyta</taxon>
        <taxon>Tracheophyta</taxon>
        <taxon>Spermatophyta</taxon>
        <taxon>Magnoliopsida</taxon>
        <taxon>Magnoliidae</taxon>
        <taxon>Laurales</taxon>
        <taxon>Lauraceae</taxon>
        <taxon>Cinnamomum</taxon>
    </lineage>
</organism>
<accession>A0A443P4B4</accession>
<reference evidence="4 5" key="1">
    <citation type="journal article" date="2019" name="Nat. Plants">
        <title>Stout camphor tree genome fills gaps in understanding of flowering plant genome evolution.</title>
        <authorList>
            <person name="Chaw S.M."/>
            <person name="Liu Y.C."/>
            <person name="Wu Y.W."/>
            <person name="Wang H.Y."/>
            <person name="Lin C.I."/>
            <person name="Wu C.S."/>
            <person name="Ke H.M."/>
            <person name="Chang L.Y."/>
            <person name="Hsu C.Y."/>
            <person name="Yang H.T."/>
            <person name="Sudianto E."/>
            <person name="Hsu M.H."/>
            <person name="Wu K.P."/>
            <person name="Wang L.N."/>
            <person name="Leebens-Mack J.H."/>
            <person name="Tsai I.J."/>
        </authorList>
    </citation>
    <scope>NUCLEOTIDE SEQUENCE [LARGE SCALE GENOMIC DNA]</scope>
    <source>
        <strain evidence="5">cv. Chaw 1501</strain>
        <tissue evidence="4">Young leaves</tissue>
    </source>
</reference>
<keyword evidence="5" id="KW-1185">Reference proteome</keyword>
<name>A0A443P4B4_9MAGN</name>
<proteinExistence type="predicted"/>
<dbReference type="InterPro" id="IPR040376">
    <property type="entry name" value="At4g28100-like"/>
</dbReference>
<dbReference type="Proteomes" id="UP000283530">
    <property type="component" value="Unassembled WGS sequence"/>
</dbReference>
<evidence type="ECO:0000313" key="5">
    <source>
        <dbReference type="Proteomes" id="UP000283530"/>
    </source>
</evidence>
<feature type="domain" description="SPARK" evidence="3">
    <location>
        <begin position="50"/>
        <end position="218"/>
    </location>
</feature>
<dbReference type="Pfam" id="PF19160">
    <property type="entry name" value="SPARK"/>
    <property type="match status" value="1"/>
</dbReference>
<feature type="chain" id="PRO_5019360520" description="SPARK domain-containing protein" evidence="2">
    <location>
        <begin position="17"/>
        <end position="317"/>
    </location>
</feature>
<dbReference type="AlphaFoldDB" id="A0A443P4B4"/>
<keyword evidence="1" id="KW-0812">Transmembrane</keyword>
<dbReference type="PANTHER" id="PTHR34056:SF1">
    <property type="entry name" value="GPI-ANCHORED PROTEIN"/>
    <property type="match status" value="1"/>
</dbReference>
<dbReference type="OrthoDB" id="764087at2759"/>
<dbReference type="PANTHER" id="PTHR34056">
    <property type="entry name" value="GPI-ANCHORED PROTEIN"/>
    <property type="match status" value="1"/>
</dbReference>
<feature type="signal peptide" evidence="2">
    <location>
        <begin position="1"/>
        <end position="16"/>
    </location>
</feature>
<protein>
    <recommendedName>
        <fullName evidence="3">SPARK domain-containing protein</fullName>
    </recommendedName>
</protein>
<evidence type="ECO:0000313" key="4">
    <source>
        <dbReference type="EMBL" id="RWR85613.1"/>
    </source>
</evidence>